<reference evidence="6" key="1">
    <citation type="submission" date="2019-03" db="EMBL/GenBank/DDBJ databases">
        <title>Aquabacterium pictum sp.nov., the first bacteriochlorophyll a-containing freshwater bacterium in the genus Aquabacterium of the class Betaproteobacteria.</title>
        <authorList>
            <person name="Hirose S."/>
            <person name="Tank M."/>
            <person name="Hara E."/>
            <person name="Tamaki H."/>
            <person name="Takaichi S."/>
            <person name="Haruta S."/>
            <person name="Hanada S."/>
        </authorList>
    </citation>
    <scope>NUCLEOTIDE SEQUENCE [LARGE SCALE GENOMIC DNA]</scope>
    <source>
        <strain evidence="6">W35</strain>
    </source>
</reference>
<dbReference type="CDD" id="cd06343">
    <property type="entry name" value="PBP1_ABC_ligand_binding-like"/>
    <property type="match status" value="1"/>
</dbReference>
<feature type="domain" description="Leucine-binding protein" evidence="4">
    <location>
        <begin position="36"/>
        <end position="361"/>
    </location>
</feature>
<gene>
    <name evidence="5" type="ORF">AQPW35_27490</name>
</gene>
<dbReference type="Proteomes" id="UP000301751">
    <property type="component" value="Unassembled WGS sequence"/>
</dbReference>
<dbReference type="InterPro" id="IPR028081">
    <property type="entry name" value="Leu-bd"/>
</dbReference>
<evidence type="ECO:0000259" key="4">
    <source>
        <dbReference type="Pfam" id="PF13458"/>
    </source>
</evidence>
<dbReference type="Gene3D" id="3.40.50.2300">
    <property type="match status" value="2"/>
</dbReference>
<dbReference type="EMBL" id="BJCL01000006">
    <property type="protein sequence ID" value="GCL63668.1"/>
    <property type="molecule type" value="Genomic_DNA"/>
</dbReference>
<dbReference type="SUPFAM" id="SSF53822">
    <property type="entry name" value="Periplasmic binding protein-like I"/>
    <property type="match status" value="1"/>
</dbReference>
<keyword evidence="6" id="KW-1185">Reference proteome</keyword>
<feature type="signal peptide" evidence="3">
    <location>
        <begin position="1"/>
        <end position="24"/>
    </location>
</feature>
<accession>A0A480AY04</accession>
<evidence type="ECO:0000256" key="1">
    <source>
        <dbReference type="ARBA" id="ARBA00010062"/>
    </source>
</evidence>
<dbReference type="OrthoDB" id="9777352at2"/>
<dbReference type="AlphaFoldDB" id="A0A480AY04"/>
<evidence type="ECO:0000256" key="2">
    <source>
        <dbReference type="ARBA" id="ARBA00022729"/>
    </source>
</evidence>
<dbReference type="RefSeq" id="WP_137733399.1">
    <property type="nucleotide sequence ID" value="NZ_BJCL01000006.1"/>
</dbReference>
<organism evidence="5 6">
    <name type="scientific">Pseudaquabacterium pictum</name>
    <dbReference type="NCBI Taxonomy" id="2315236"/>
    <lineage>
        <taxon>Bacteria</taxon>
        <taxon>Pseudomonadati</taxon>
        <taxon>Pseudomonadota</taxon>
        <taxon>Betaproteobacteria</taxon>
        <taxon>Burkholderiales</taxon>
        <taxon>Sphaerotilaceae</taxon>
        <taxon>Pseudaquabacterium</taxon>
    </lineage>
</organism>
<keyword evidence="2 3" id="KW-0732">Signal</keyword>
<comment type="similarity">
    <text evidence="1">Belongs to the leucine-binding protein family.</text>
</comment>
<dbReference type="PANTHER" id="PTHR47235">
    <property type="entry name" value="BLR6548 PROTEIN"/>
    <property type="match status" value="1"/>
</dbReference>
<dbReference type="InterPro" id="IPR028082">
    <property type="entry name" value="Peripla_BP_I"/>
</dbReference>
<evidence type="ECO:0000256" key="3">
    <source>
        <dbReference type="SAM" id="SignalP"/>
    </source>
</evidence>
<comment type="caution">
    <text evidence="5">The sequence shown here is derived from an EMBL/GenBank/DDBJ whole genome shotgun (WGS) entry which is preliminary data.</text>
</comment>
<dbReference type="Pfam" id="PF13458">
    <property type="entry name" value="Peripla_BP_6"/>
    <property type="match status" value="1"/>
</dbReference>
<evidence type="ECO:0000313" key="6">
    <source>
        <dbReference type="Proteomes" id="UP000301751"/>
    </source>
</evidence>
<evidence type="ECO:0000313" key="5">
    <source>
        <dbReference type="EMBL" id="GCL63668.1"/>
    </source>
</evidence>
<protein>
    <submittedName>
        <fullName evidence="5">Branched-chain amino acid ABC transporter substrate-binding protein</fullName>
    </submittedName>
</protein>
<name>A0A480AY04_9BURK</name>
<feature type="chain" id="PRO_5019844095" evidence="3">
    <location>
        <begin position="25"/>
        <end position="401"/>
    </location>
</feature>
<proteinExistence type="inferred from homology"/>
<dbReference type="PANTHER" id="PTHR47235:SF1">
    <property type="entry name" value="BLR6548 PROTEIN"/>
    <property type="match status" value="1"/>
</dbReference>
<sequence length="401" mass="43804">MRLNPLTLAVAGLASLLVSGAALAQKKYDTGATDKEIKIGGISPYSGPASAYGAIGKAISAYMSKINDEGGINGRKINFISLDDGYNPAKTVEQARKLVEEEEVLFVFNTLGTPPNSAIHKYMNGKKTPQLFVATGATKWGDPKNFPWTMGWQPNYQSESKVFATHILETKPNAKIAILYQNDDYGKDYLKGFEDALGDKAKSMIVSKISYEVTDPTIDSQMVSLKGTGADTFFNITTPKFAAQAIKKAADIGWKPTHYLNSVSASVGTVMIPAGAENGVGIITASYLKDPTDPQFQKGKEWDDFVAFMKKYMPNADIKDVNHTFGYTVSQGLVQVLKQAGDNLTRENIMKQAASLDMTLPMLLPGVNVKTGPDDFYPIEREQLARFDGKTWQLFGKVYGR</sequence>